<evidence type="ECO:0000313" key="2">
    <source>
        <dbReference type="Proteomes" id="UP000002424"/>
    </source>
</evidence>
<evidence type="ECO:0000313" key="1">
    <source>
        <dbReference type="EMBL" id="ACO79890.1"/>
    </source>
</evidence>
<dbReference type="GeneID" id="88186720"/>
<dbReference type="InterPro" id="IPR006521">
    <property type="entry name" value="Tail_protein_I"/>
</dbReference>
<name>C1DS15_AZOVD</name>
<dbReference type="HOGENOM" id="CLU_086293_1_1_6"/>
<dbReference type="EnsemblBacteria" id="ACO79890">
    <property type="protein sequence ID" value="ACO79890"/>
    <property type="gene ID" value="Avin_37450"/>
</dbReference>
<dbReference type="Pfam" id="PF09684">
    <property type="entry name" value="Tail_P2_I"/>
    <property type="match status" value="1"/>
</dbReference>
<dbReference type="AlphaFoldDB" id="C1DS15"/>
<sequence length="266" mass="28332">MSNVPSLLPPNATALERGLVQASAPLGELPVPLRELWNPDTCPEHLLPWLAWSLSVDEWDGAWTVAAQRRVIAASVEIHRRKGSAAAVLQALGALGHQGRLVEWWQETPPAAPHTFRAEVEIDERGIDEDLARSIERQVAMTKPVRSHFILRLIAIGRAEVHVACAAIHGERTTVVPPIVSELQAGSPQYQAASLVTGESTTIMPPLAAGLQASVQQYHGAGMVAGELTTVYPPLATGLPVGGQQYRAAGMATGETTIVHPHGAAL</sequence>
<keyword evidence="2" id="KW-1185">Reference proteome</keyword>
<dbReference type="KEGG" id="avn:Avin_37450"/>
<dbReference type="NCBIfam" id="TIGR01634">
    <property type="entry name" value="tail_P2_I"/>
    <property type="match status" value="1"/>
</dbReference>
<dbReference type="OrthoDB" id="90759at2"/>
<proteinExistence type="predicted"/>
<dbReference type="EMBL" id="CP001157">
    <property type="protein sequence ID" value="ACO79890.1"/>
    <property type="molecule type" value="Genomic_DNA"/>
</dbReference>
<dbReference type="Proteomes" id="UP000002424">
    <property type="component" value="Chromosome"/>
</dbReference>
<dbReference type="RefSeq" id="WP_012702265.1">
    <property type="nucleotide sequence ID" value="NC_012560.1"/>
</dbReference>
<protein>
    <submittedName>
        <fullName evidence="1">Phage P2 baseplate assembly gpI-like protein</fullName>
    </submittedName>
</protein>
<accession>C1DS15</accession>
<reference evidence="1 2" key="1">
    <citation type="journal article" date="2009" name="J. Bacteriol.">
        <title>Genome sequence of Azotobacter vinelandii, an obligate aerobe specialized to support diverse anaerobic metabolic processes.</title>
        <authorList>
            <person name="Setubal J.C."/>
            <person name="dos Santos P."/>
            <person name="Goldman B.S."/>
            <person name="Ertesvag H."/>
            <person name="Espin G."/>
            <person name="Rubio L.M."/>
            <person name="Valla S."/>
            <person name="Almeida N.F."/>
            <person name="Balasubramanian D."/>
            <person name="Cromes L."/>
            <person name="Curatti L."/>
            <person name="Du Z."/>
            <person name="Godsy E."/>
            <person name="Goodner B."/>
            <person name="Hellner-Burris K."/>
            <person name="Hernandez J.A."/>
            <person name="Houmiel K."/>
            <person name="Imperial J."/>
            <person name="Kennedy C."/>
            <person name="Larson T.J."/>
            <person name="Latreille P."/>
            <person name="Ligon L.S."/>
            <person name="Lu J."/>
            <person name="Maerk M."/>
            <person name="Miller N.M."/>
            <person name="Norton S."/>
            <person name="O'Carroll I.P."/>
            <person name="Paulsen I."/>
            <person name="Raulfs E.C."/>
            <person name="Roemer R."/>
            <person name="Rosser J."/>
            <person name="Segura D."/>
            <person name="Slater S."/>
            <person name="Stricklin S.L."/>
            <person name="Studholme D.J."/>
            <person name="Sun J."/>
            <person name="Viana C.J."/>
            <person name="Wallin E."/>
            <person name="Wang B."/>
            <person name="Wheeler C."/>
            <person name="Zhu H."/>
            <person name="Dean D.R."/>
            <person name="Dixon R."/>
            <person name="Wood D."/>
        </authorList>
    </citation>
    <scope>NUCLEOTIDE SEQUENCE [LARGE SCALE GENOMIC DNA]</scope>
    <source>
        <strain evidence="2">DJ / ATCC BAA-1303</strain>
    </source>
</reference>
<organism evidence="1 2">
    <name type="scientific">Azotobacter vinelandii (strain DJ / ATCC BAA-1303)</name>
    <dbReference type="NCBI Taxonomy" id="322710"/>
    <lineage>
        <taxon>Bacteria</taxon>
        <taxon>Pseudomonadati</taxon>
        <taxon>Pseudomonadota</taxon>
        <taxon>Gammaproteobacteria</taxon>
        <taxon>Pseudomonadales</taxon>
        <taxon>Pseudomonadaceae</taxon>
        <taxon>Azotobacter</taxon>
    </lineage>
</organism>
<gene>
    <name evidence="1" type="primary">I</name>
    <name evidence="1" type="ordered locus">Avin_37450</name>
</gene>
<dbReference type="eggNOG" id="COG4385">
    <property type="taxonomic scope" value="Bacteria"/>
</dbReference>
<dbReference type="STRING" id="322710.Avin_37450"/>